<comment type="subcellular location">
    <subcellularLocation>
        <location evidence="1">Cytoplasm</location>
        <location evidence="1">Cytoskeleton</location>
        <location evidence="1">Cilium axoneme</location>
    </subcellularLocation>
</comment>
<dbReference type="GO" id="GO:0005930">
    <property type="term" value="C:axoneme"/>
    <property type="evidence" value="ECO:0007669"/>
    <property type="project" value="UniProtKB-SubCell"/>
</dbReference>
<protein>
    <submittedName>
        <fullName evidence="2">Uncharacterized protein</fullName>
    </submittedName>
</protein>
<dbReference type="InterPro" id="IPR032675">
    <property type="entry name" value="LRR_dom_sf"/>
</dbReference>
<organism evidence="2 3">
    <name type="scientific">Symbiochloris irregularis</name>
    <dbReference type="NCBI Taxonomy" id="706552"/>
    <lineage>
        <taxon>Eukaryota</taxon>
        <taxon>Viridiplantae</taxon>
        <taxon>Chlorophyta</taxon>
        <taxon>core chlorophytes</taxon>
        <taxon>Trebouxiophyceae</taxon>
        <taxon>Trebouxiales</taxon>
        <taxon>Trebouxiaceae</taxon>
        <taxon>Symbiochloris</taxon>
    </lineage>
</organism>
<keyword evidence="3" id="KW-1185">Reference proteome</keyword>
<dbReference type="EMBL" id="JALJOQ010000182">
    <property type="protein sequence ID" value="KAK9791157.1"/>
    <property type="molecule type" value="Genomic_DNA"/>
</dbReference>
<dbReference type="Gene3D" id="3.80.10.10">
    <property type="entry name" value="Ribonuclease Inhibitor"/>
    <property type="match status" value="1"/>
</dbReference>
<proteinExistence type="predicted"/>
<reference evidence="2 3" key="1">
    <citation type="journal article" date="2024" name="Nat. Commun.">
        <title>Phylogenomics reveals the evolutionary origins of lichenization in chlorophyte algae.</title>
        <authorList>
            <person name="Puginier C."/>
            <person name="Libourel C."/>
            <person name="Otte J."/>
            <person name="Skaloud P."/>
            <person name="Haon M."/>
            <person name="Grisel S."/>
            <person name="Petersen M."/>
            <person name="Berrin J.G."/>
            <person name="Delaux P.M."/>
            <person name="Dal Grande F."/>
            <person name="Keller J."/>
        </authorList>
    </citation>
    <scope>NUCLEOTIDE SEQUENCE [LARGE SCALE GENOMIC DNA]</scope>
    <source>
        <strain evidence="2 3">SAG 2036</strain>
    </source>
</reference>
<evidence type="ECO:0000313" key="2">
    <source>
        <dbReference type="EMBL" id="KAK9791157.1"/>
    </source>
</evidence>
<comment type="caution">
    <text evidence="2">The sequence shown here is derived from an EMBL/GenBank/DDBJ whole genome shotgun (WGS) entry which is preliminary data.</text>
</comment>
<sequence>MQASHQITHLKTILADGLPRLEPFLAYLQQLPNLRSLQCEGTDPRLLFHVSSLTRLTWLGLPAPSSSQLDDAFYLLQLLPDLRALAVGRPYSTSISRDLPSLSLLTQLSALGTAKWIDSAAHGRKSGA</sequence>
<evidence type="ECO:0000313" key="3">
    <source>
        <dbReference type="Proteomes" id="UP001465755"/>
    </source>
</evidence>
<name>A0AAW1NQW4_9CHLO</name>
<gene>
    <name evidence="2" type="ORF">WJX73_007895</name>
</gene>
<dbReference type="Proteomes" id="UP001465755">
    <property type="component" value="Unassembled WGS sequence"/>
</dbReference>
<evidence type="ECO:0000256" key="1">
    <source>
        <dbReference type="ARBA" id="ARBA00004430"/>
    </source>
</evidence>
<accession>A0AAW1NQW4</accession>
<dbReference type="AlphaFoldDB" id="A0AAW1NQW4"/>